<accession>N1V982</accession>
<dbReference type="Proteomes" id="UP000010729">
    <property type="component" value="Unassembled WGS sequence"/>
</dbReference>
<dbReference type="Gene3D" id="1.20.120.450">
    <property type="entry name" value="dinb family like domain"/>
    <property type="match status" value="1"/>
</dbReference>
<dbReference type="NCBIfam" id="TIGR03083">
    <property type="entry name" value="maleylpyruvate isomerase family mycothiol-dependent enzyme"/>
    <property type="match status" value="1"/>
</dbReference>
<dbReference type="InterPro" id="IPR024344">
    <property type="entry name" value="MDMPI_metal-binding"/>
</dbReference>
<evidence type="ECO:0000259" key="2">
    <source>
        <dbReference type="Pfam" id="PF11716"/>
    </source>
</evidence>
<gene>
    <name evidence="3" type="ORF">D477_007771</name>
</gene>
<dbReference type="InterPro" id="IPR034660">
    <property type="entry name" value="DinB/YfiT-like"/>
</dbReference>
<dbReference type="OrthoDB" id="5178565at2"/>
<organism evidence="3 4">
    <name type="scientific">Arthrobacter crystallopoietes BAB-32</name>
    <dbReference type="NCBI Taxonomy" id="1246476"/>
    <lineage>
        <taxon>Bacteria</taxon>
        <taxon>Bacillati</taxon>
        <taxon>Actinomycetota</taxon>
        <taxon>Actinomycetes</taxon>
        <taxon>Micrococcales</taxon>
        <taxon>Micrococcaceae</taxon>
        <taxon>Crystallibacter</taxon>
    </lineage>
</organism>
<sequence>MAGIWPAVHAERHSLIRDLKLLPPESWAVPSLCRGWDIHDVLAHLVDDAKTTRLGFVRDFVAAGFDFDRASARGVARHRAENPERTLAEFQTVSGRTTSAPAPLATRLVEVFVHGEDIRRPLGICRDYPAAHVGTALRYQLATTVKFSGGKERAAGLRLVATDADISIGAGPEVRGSAIALLLAVSGRPLHEGAHGRRGRRVGWLGLSSCRRSASRPGSPCGRSRNTAPG</sequence>
<evidence type="ECO:0000313" key="3">
    <source>
        <dbReference type="EMBL" id="EMY34798.1"/>
    </source>
</evidence>
<proteinExistence type="predicted"/>
<dbReference type="SUPFAM" id="SSF109854">
    <property type="entry name" value="DinB/YfiT-like putative metalloenzymes"/>
    <property type="match status" value="1"/>
</dbReference>
<dbReference type="Pfam" id="PF11716">
    <property type="entry name" value="MDMPI_N"/>
    <property type="match status" value="1"/>
</dbReference>
<dbReference type="EMBL" id="ANPE02000100">
    <property type="protein sequence ID" value="EMY34798.1"/>
    <property type="molecule type" value="Genomic_DNA"/>
</dbReference>
<name>N1V982_9MICC</name>
<protein>
    <recommendedName>
        <fullName evidence="2">Mycothiol-dependent maleylpyruvate isomerase metal-binding domain-containing protein</fullName>
    </recommendedName>
</protein>
<dbReference type="RefSeq" id="WP_005268403.1">
    <property type="nucleotide sequence ID" value="NZ_ANPE02000100.1"/>
</dbReference>
<evidence type="ECO:0000313" key="4">
    <source>
        <dbReference type="Proteomes" id="UP000010729"/>
    </source>
</evidence>
<keyword evidence="4" id="KW-1185">Reference proteome</keyword>
<dbReference type="InterPro" id="IPR017517">
    <property type="entry name" value="Maleyloyr_isom"/>
</dbReference>
<feature type="region of interest" description="Disordered" evidence="1">
    <location>
        <begin position="211"/>
        <end position="230"/>
    </location>
</feature>
<comment type="caution">
    <text evidence="3">The sequence shown here is derived from an EMBL/GenBank/DDBJ whole genome shotgun (WGS) entry which is preliminary data.</text>
</comment>
<dbReference type="AlphaFoldDB" id="N1V982"/>
<evidence type="ECO:0000256" key="1">
    <source>
        <dbReference type="SAM" id="MobiDB-lite"/>
    </source>
</evidence>
<dbReference type="GO" id="GO:0046872">
    <property type="term" value="F:metal ion binding"/>
    <property type="evidence" value="ECO:0007669"/>
    <property type="project" value="InterPro"/>
</dbReference>
<feature type="domain" description="Mycothiol-dependent maleylpyruvate isomerase metal-binding" evidence="2">
    <location>
        <begin position="9"/>
        <end position="90"/>
    </location>
</feature>
<reference evidence="3 4" key="1">
    <citation type="journal article" date="2013" name="Genome Announc.">
        <title>Draft Genome Sequence of Arthrobacter crystallopoietes Strain BAB-32, Revealing Genes for Bioremediation.</title>
        <authorList>
            <person name="Joshi M.N."/>
            <person name="Pandit A.S."/>
            <person name="Sharma A."/>
            <person name="Pandya R.V."/>
            <person name="Desai S.M."/>
            <person name="Saxena A.K."/>
            <person name="Bagatharia S.B."/>
        </authorList>
    </citation>
    <scope>NUCLEOTIDE SEQUENCE [LARGE SCALE GENOMIC DNA]</scope>
    <source>
        <strain evidence="3 4">BAB-32</strain>
    </source>
</reference>